<dbReference type="AlphaFoldDB" id="A0A0D0A553"/>
<dbReference type="HOGENOM" id="CLU_2414786_0_0_1"/>
<reference evidence="1 2" key="1">
    <citation type="submission" date="2014-04" db="EMBL/GenBank/DDBJ databases">
        <authorList>
            <consortium name="DOE Joint Genome Institute"/>
            <person name="Kuo A."/>
            <person name="Ruytinx J."/>
            <person name="Rineau F."/>
            <person name="Colpaert J."/>
            <person name="Kohler A."/>
            <person name="Nagy L.G."/>
            <person name="Floudas D."/>
            <person name="Copeland A."/>
            <person name="Barry K.W."/>
            <person name="Cichocki N."/>
            <person name="Veneault-Fourrey C."/>
            <person name="LaButti K."/>
            <person name="Lindquist E.A."/>
            <person name="Lipzen A."/>
            <person name="Lundell T."/>
            <person name="Morin E."/>
            <person name="Murat C."/>
            <person name="Sun H."/>
            <person name="Tunlid A."/>
            <person name="Henrissat B."/>
            <person name="Grigoriev I.V."/>
            <person name="Hibbett D.S."/>
            <person name="Martin F."/>
            <person name="Nordberg H.P."/>
            <person name="Cantor M.N."/>
            <person name="Hua S.X."/>
        </authorList>
    </citation>
    <scope>NUCLEOTIDE SEQUENCE [LARGE SCALE GENOMIC DNA]</scope>
    <source>
        <strain evidence="1 2">UH-Slu-Lm8-n1</strain>
    </source>
</reference>
<keyword evidence="2" id="KW-1185">Reference proteome</keyword>
<dbReference type="InParanoid" id="A0A0D0A553"/>
<organism evidence="1 2">
    <name type="scientific">Suillus luteus UH-Slu-Lm8-n1</name>
    <dbReference type="NCBI Taxonomy" id="930992"/>
    <lineage>
        <taxon>Eukaryota</taxon>
        <taxon>Fungi</taxon>
        <taxon>Dikarya</taxon>
        <taxon>Basidiomycota</taxon>
        <taxon>Agaricomycotina</taxon>
        <taxon>Agaricomycetes</taxon>
        <taxon>Agaricomycetidae</taxon>
        <taxon>Boletales</taxon>
        <taxon>Suillineae</taxon>
        <taxon>Suillaceae</taxon>
        <taxon>Suillus</taxon>
    </lineage>
</organism>
<name>A0A0D0A553_9AGAM</name>
<proteinExistence type="predicted"/>
<reference evidence="2" key="2">
    <citation type="submission" date="2015-01" db="EMBL/GenBank/DDBJ databases">
        <title>Evolutionary Origins and Diversification of the Mycorrhizal Mutualists.</title>
        <authorList>
            <consortium name="DOE Joint Genome Institute"/>
            <consortium name="Mycorrhizal Genomics Consortium"/>
            <person name="Kohler A."/>
            <person name="Kuo A."/>
            <person name="Nagy L.G."/>
            <person name="Floudas D."/>
            <person name="Copeland A."/>
            <person name="Barry K.W."/>
            <person name="Cichocki N."/>
            <person name="Veneault-Fourrey C."/>
            <person name="LaButti K."/>
            <person name="Lindquist E.A."/>
            <person name="Lipzen A."/>
            <person name="Lundell T."/>
            <person name="Morin E."/>
            <person name="Murat C."/>
            <person name="Riley R."/>
            <person name="Ohm R."/>
            <person name="Sun H."/>
            <person name="Tunlid A."/>
            <person name="Henrissat B."/>
            <person name="Grigoriev I.V."/>
            <person name="Hibbett D.S."/>
            <person name="Martin F."/>
        </authorList>
    </citation>
    <scope>NUCLEOTIDE SEQUENCE [LARGE SCALE GENOMIC DNA]</scope>
    <source>
        <strain evidence="2">UH-Slu-Lm8-n1</strain>
    </source>
</reference>
<evidence type="ECO:0000313" key="1">
    <source>
        <dbReference type="EMBL" id="KIK33344.1"/>
    </source>
</evidence>
<protein>
    <submittedName>
        <fullName evidence="1">Uncharacterized protein</fullName>
    </submittedName>
</protein>
<evidence type="ECO:0000313" key="2">
    <source>
        <dbReference type="Proteomes" id="UP000054485"/>
    </source>
</evidence>
<sequence>MPEQSMLCLCASVPQCHLKHKMKGLRLSCGVSSHLLFRKRWLWIQSSLIRHEQNLKKTCIRDSTHGALNNINLVEYGKTEGLGLLEYERYLG</sequence>
<gene>
    <name evidence="1" type="ORF">CY34DRAFT_715559</name>
</gene>
<dbReference type="EMBL" id="KN835963">
    <property type="protein sequence ID" value="KIK33344.1"/>
    <property type="molecule type" value="Genomic_DNA"/>
</dbReference>
<dbReference type="Proteomes" id="UP000054485">
    <property type="component" value="Unassembled WGS sequence"/>
</dbReference>
<accession>A0A0D0A553</accession>